<feature type="transmembrane region" description="Helical" evidence="6">
    <location>
        <begin position="234"/>
        <end position="253"/>
    </location>
</feature>
<feature type="transmembrane region" description="Helical" evidence="6">
    <location>
        <begin position="90"/>
        <end position="111"/>
    </location>
</feature>
<comment type="caution">
    <text evidence="8">The sequence shown here is derived from an EMBL/GenBank/DDBJ whole genome shotgun (WGS) entry which is preliminary data.</text>
</comment>
<dbReference type="Pfam" id="PF00892">
    <property type="entry name" value="EamA"/>
    <property type="match status" value="2"/>
</dbReference>
<evidence type="ECO:0000256" key="3">
    <source>
        <dbReference type="ARBA" id="ARBA00022692"/>
    </source>
</evidence>
<dbReference type="Proteomes" id="UP000480266">
    <property type="component" value="Unassembled WGS sequence"/>
</dbReference>
<accession>A0A7C9RFP7</accession>
<dbReference type="GO" id="GO:0005886">
    <property type="term" value="C:plasma membrane"/>
    <property type="evidence" value="ECO:0007669"/>
    <property type="project" value="UniProtKB-SubCell"/>
</dbReference>
<feature type="transmembrane region" description="Helical" evidence="6">
    <location>
        <begin position="56"/>
        <end position="78"/>
    </location>
</feature>
<reference evidence="8" key="1">
    <citation type="submission" date="2020-02" db="EMBL/GenBank/DDBJ databases">
        <title>Draft genome sequence of Candidatus Afipia apatlaquensis IBT-C3, a potential strain for decolorization of textile dyes.</title>
        <authorList>
            <person name="Sanchez-Reyes A."/>
            <person name="Breton-Deval L."/>
            <person name="Mangelson H."/>
            <person name="Sanchez-Flores A."/>
        </authorList>
    </citation>
    <scope>NUCLEOTIDE SEQUENCE [LARGE SCALE GENOMIC DNA]</scope>
    <source>
        <strain evidence="8">IBT-C3</strain>
    </source>
</reference>
<feature type="transmembrane region" description="Helical" evidence="6">
    <location>
        <begin position="117"/>
        <end position="137"/>
    </location>
</feature>
<evidence type="ECO:0000256" key="6">
    <source>
        <dbReference type="SAM" id="Phobius"/>
    </source>
</evidence>
<evidence type="ECO:0000259" key="7">
    <source>
        <dbReference type="Pfam" id="PF00892"/>
    </source>
</evidence>
<dbReference type="InterPro" id="IPR000620">
    <property type="entry name" value="EamA_dom"/>
</dbReference>
<name>A0A7C9RFP7_9BRAD</name>
<dbReference type="InterPro" id="IPR037185">
    <property type="entry name" value="EmrE-like"/>
</dbReference>
<dbReference type="EMBL" id="JAAMRR010000690">
    <property type="protein sequence ID" value="NGX96118.1"/>
    <property type="molecule type" value="Genomic_DNA"/>
</dbReference>
<evidence type="ECO:0000256" key="5">
    <source>
        <dbReference type="ARBA" id="ARBA00023136"/>
    </source>
</evidence>
<protein>
    <submittedName>
        <fullName evidence="8">DMT family transporter</fullName>
    </submittedName>
</protein>
<dbReference type="InterPro" id="IPR051258">
    <property type="entry name" value="Diverse_Substrate_Transporter"/>
</dbReference>
<keyword evidence="3 6" id="KW-0812">Transmembrane</keyword>
<evidence type="ECO:0000256" key="4">
    <source>
        <dbReference type="ARBA" id="ARBA00022989"/>
    </source>
</evidence>
<sequence>MANCEVSVRDVPTESASVHSAGPTRVTGYAWAGLSVIIFSGWFVATRFSVTRELRIWDITALRFGIGALLLAPTIMRGSSRLPWAAWRQGFVFAMLWGVPFVLLVALGLRLTSAAEAASIAPTIMPVFAGVFAFVFMRQSQGPMRWIGYAAILAGLACLLSAAALNRGAPDPVGVAALVGAGGLWAAYTLIFRASGLTATQAAALICIWSAALFLPVYLFFGLSRFALASWSELLLQIIYQGVLMSGVAIFSFNRAVSQLGPSAATAIIALLPAVVAMLAIPVLAETPTLAEGLSIAVIVIGVLLASRPAPSPVHSSVQT</sequence>
<keyword evidence="9" id="KW-1185">Reference proteome</keyword>
<feature type="domain" description="EamA" evidence="7">
    <location>
        <begin position="27"/>
        <end position="160"/>
    </location>
</feature>
<gene>
    <name evidence="8" type="ORF">G4V63_13110</name>
</gene>
<feature type="domain" description="EamA" evidence="7">
    <location>
        <begin position="174"/>
        <end position="307"/>
    </location>
</feature>
<dbReference type="SUPFAM" id="SSF103481">
    <property type="entry name" value="Multidrug resistance efflux transporter EmrE"/>
    <property type="match status" value="2"/>
</dbReference>
<dbReference type="AlphaFoldDB" id="A0A7C9RFP7"/>
<evidence type="ECO:0000256" key="2">
    <source>
        <dbReference type="ARBA" id="ARBA00022475"/>
    </source>
</evidence>
<feature type="transmembrane region" description="Helical" evidence="6">
    <location>
        <begin position="146"/>
        <end position="166"/>
    </location>
</feature>
<comment type="subcellular location">
    <subcellularLocation>
        <location evidence="1">Cell membrane</location>
        <topology evidence="1">Multi-pass membrane protein</topology>
    </subcellularLocation>
</comment>
<proteinExistence type="predicted"/>
<evidence type="ECO:0000313" key="8">
    <source>
        <dbReference type="EMBL" id="NGX96118.1"/>
    </source>
</evidence>
<feature type="transmembrane region" description="Helical" evidence="6">
    <location>
        <begin position="203"/>
        <end position="228"/>
    </location>
</feature>
<evidence type="ECO:0000313" key="9">
    <source>
        <dbReference type="Proteomes" id="UP000480266"/>
    </source>
</evidence>
<keyword evidence="4 6" id="KW-1133">Transmembrane helix</keyword>
<organism evidence="8 9">
    <name type="scientific">Candidatus Afipia apatlaquensis</name>
    <dbReference type="NCBI Taxonomy" id="2712852"/>
    <lineage>
        <taxon>Bacteria</taxon>
        <taxon>Pseudomonadati</taxon>
        <taxon>Pseudomonadota</taxon>
        <taxon>Alphaproteobacteria</taxon>
        <taxon>Hyphomicrobiales</taxon>
        <taxon>Nitrobacteraceae</taxon>
        <taxon>Afipia</taxon>
    </lineage>
</organism>
<keyword evidence="2" id="KW-1003">Cell membrane</keyword>
<dbReference type="PANTHER" id="PTHR42920">
    <property type="entry name" value="OS03G0707200 PROTEIN-RELATED"/>
    <property type="match status" value="1"/>
</dbReference>
<feature type="transmembrane region" description="Helical" evidence="6">
    <location>
        <begin position="29"/>
        <end position="50"/>
    </location>
</feature>
<evidence type="ECO:0000256" key="1">
    <source>
        <dbReference type="ARBA" id="ARBA00004651"/>
    </source>
</evidence>
<feature type="transmembrane region" description="Helical" evidence="6">
    <location>
        <begin position="172"/>
        <end position="191"/>
    </location>
</feature>
<keyword evidence="5 6" id="KW-0472">Membrane</keyword>
<feature type="transmembrane region" description="Helical" evidence="6">
    <location>
        <begin position="265"/>
        <end position="284"/>
    </location>
</feature>
<feature type="transmembrane region" description="Helical" evidence="6">
    <location>
        <begin position="290"/>
        <end position="307"/>
    </location>
</feature>
<dbReference type="PANTHER" id="PTHR42920:SF26">
    <property type="entry name" value="OS03G0707200 PROTEIN"/>
    <property type="match status" value="1"/>
</dbReference>